<dbReference type="PRINTS" id="PR00032">
    <property type="entry name" value="HTHARAC"/>
</dbReference>
<dbReference type="PANTHER" id="PTHR43280">
    <property type="entry name" value="ARAC-FAMILY TRANSCRIPTIONAL REGULATOR"/>
    <property type="match status" value="1"/>
</dbReference>
<dbReference type="InterPro" id="IPR009057">
    <property type="entry name" value="Homeodomain-like_sf"/>
</dbReference>
<keyword evidence="3" id="KW-0804">Transcription</keyword>
<dbReference type="AlphaFoldDB" id="A0A917GXZ5"/>
<protein>
    <recommendedName>
        <fullName evidence="4">HTH araC/xylS-type domain-containing protein</fullName>
    </recommendedName>
</protein>
<dbReference type="Pfam" id="PF02311">
    <property type="entry name" value="AraC_binding"/>
    <property type="match status" value="1"/>
</dbReference>
<comment type="caution">
    <text evidence="5">The sequence shown here is derived from an EMBL/GenBank/DDBJ whole genome shotgun (WGS) entry which is preliminary data.</text>
</comment>
<dbReference type="Gene3D" id="2.60.120.280">
    <property type="entry name" value="Regulatory protein AraC"/>
    <property type="match status" value="1"/>
</dbReference>
<name>A0A917GXZ5_9BACL</name>
<dbReference type="SUPFAM" id="SSF51215">
    <property type="entry name" value="Regulatory protein AraC"/>
    <property type="match status" value="1"/>
</dbReference>
<organism evidence="5 6">
    <name type="scientific">Paenibacillus radicis</name>
    <name type="common">ex Gao et al. 2016</name>
    <dbReference type="NCBI Taxonomy" id="1737354"/>
    <lineage>
        <taxon>Bacteria</taxon>
        <taxon>Bacillati</taxon>
        <taxon>Bacillota</taxon>
        <taxon>Bacilli</taxon>
        <taxon>Bacillales</taxon>
        <taxon>Paenibacillaceae</taxon>
        <taxon>Paenibacillus</taxon>
    </lineage>
</organism>
<evidence type="ECO:0000259" key="4">
    <source>
        <dbReference type="PROSITE" id="PS01124"/>
    </source>
</evidence>
<dbReference type="GO" id="GO:0043565">
    <property type="term" value="F:sequence-specific DNA binding"/>
    <property type="evidence" value="ECO:0007669"/>
    <property type="project" value="InterPro"/>
</dbReference>
<evidence type="ECO:0000256" key="2">
    <source>
        <dbReference type="ARBA" id="ARBA00023125"/>
    </source>
</evidence>
<dbReference type="InterPro" id="IPR003313">
    <property type="entry name" value="AraC-bd"/>
</dbReference>
<feature type="domain" description="HTH araC/xylS-type" evidence="4">
    <location>
        <begin position="138"/>
        <end position="236"/>
    </location>
</feature>
<gene>
    <name evidence="5" type="ORF">GCM10010918_12360</name>
</gene>
<keyword evidence="6" id="KW-1185">Reference proteome</keyword>
<dbReference type="Pfam" id="PF12833">
    <property type="entry name" value="HTH_18"/>
    <property type="match status" value="1"/>
</dbReference>
<proteinExistence type="predicted"/>
<evidence type="ECO:0000313" key="5">
    <source>
        <dbReference type="EMBL" id="GGG60585.1"/>
    </source>
</evidence>
<dbReference type="SUPFAM" id="SSF46689">
    <property type="entry name" value="Homeodomain-like"/>
    <property type="match status" value="2"/>
</dbReference>
<dbReference type="InterPro" id="IPR020449">
    <property type="entry name" value="Tscrpt_reg_AraC-type_HTH"/>
</dbReference>
<keyword evidence="1" id="KW-0805">Transcription regulation</keyword>
<dbReference type="InterPro" id="IPR018060">
    <property type="entry name" value="HTH_AraC"/>
</dbReference>
<dbReference type="SMART" id="SM00342">
    <property type="entry name" value="HTH_ARAC"/>
    <property type="match status" value="1"/>
</dbReference>
<reference evidence="5 6" key="1">
    <citation type="journal article" date="2014" name="Int. J. Syst. Evol. Microbiol.">
        <title>Complete genome sequence of Corynebacterium casei LMG S-19264T (=DSM 44701T), isolated from a smear-ripened cheese.</title>
        <authorList>
            <consortium name="US DOE Joint Genome Institute (JGI-PGF)"/>
            <person name="Walter F."/>
            <person name="Albersmeier A."/>
            <person name="Kalinowski J."/>
            <person name="Ruckert C."/>
        </authorList>
    </citation>
    <scope>NUCLEOTIDE SEQUENCE [LARGE SCALE GENOMIC DNA]</scope>
    <source>
        <strain evidence="5 6">CGMCC 1.15286</strain>
    </source>
</reference>
<sequence>MGYYNLHLVFEGQGYVELDGERIPLTEGEGFLYPKGAEQQYGANPAQPWDVRWIHFSTAMPLPMLSSADESGVWLFSITDRRRLASLMDEMYTISSHFETRYEPRLSALLYELLAELAHNAVSLQDDAIPRHKQELIREAADLIRNRCSESWTLESMAALSGYSMYYFLRLFQTIMGRTPNRYLTECRMAVAKGLLVATRLPINQVAERVGFTQSSYFIRVFHSQEGMPPKAYRELYGSLA</sequence>
<keyword evidence="2" id="KW-0238">DNA-binding</keyword>
<dbReference type="Proteomes" id="UP000600247">
    <property type="component" value="Unassembled WGS sequence"/>
</dbReference>
<evidence type="ECO:0000313" key="6">
    <source>
        <dbReference type="Proteomes" id="UP000600247"/>
    </source>
</evidence>
<dbReference type="PANTHER" id="PTHR43280:SF2">
    <property type="entry name" value="HTH-TYPE TRANSCRIPTIONAL REGULATOR EXSA"/>
    <property type="match status" value="1"/>
</dbReference>
<dbReference type="GO" id="GO:0003700">
    <property type="term" value="F:DNA-binding transcription factor activity"/>
    <property type="evidence" value="ECO:0007669"/>
    <property type="project" value="InterPro"/>
</dbReference>
<dbReference type="InterPro" id="IPR037923">
    <property type="entry name" value="HTH-like"/>
</dbReference>
<evidence type="ECO:0000256" key="1">
    <source>
        <dbReference type="ARBA" id="ARBA00023015"/>
    </source>
</evidence>
<accession>A0A917GXZ5</accession>
<evidence type="ECO:0000256" key="3">
    <source>
        <dbReference type="ARBA" id="ARBA00023163"/>
    </source>
</evidence>
<dbReference type="EMBL" id="BMHY01000002">
    <property type="protein sequence ID" value="GGG60585.1"/>
    <property type="molecule type" value="Genomic_DNA"/>
</dbReference>
<dbReference type="Gene3D" id="1.10.10.60">
    <property type="entry name" value="Homeodomain-like"/>
    <property type="match status" value="2"/>
</dbReference>
<dbReference type="PROSITE" id="PS01124">
    <property type="entry name" value="HTH_ARAC_FAMILY_2"/>
    <property type="match status" value="1"/>
</dbReference>